<feature type="region of interest" description="Disordered" evidence="1">
    <location>
        <begin position="125"/>
        <end position="156"/>
    </location>
</feature>
<dbReference type="OrthoDB" id="10296416at2759"/>
<feature type="region of interest" description="Disordered" evidence="1">
    <location>
        <begin position="1"/>
        <end position="27"/>
    </location>
</feature>
<keyword evidence="3" id="KW-1185">Reference proteome</keyword>
<sequence length="156" mass="18086">MNHESENTPFIQQEFPSKESQDSQQEQPKIVSINTLFLQNTTQAFNPGKMISKQFYVFSRSLKKSIEQYRNNENIQFAKNLTTSLEEFDGVSYNNQSLNEDKSITAQGVKLFGKTISKIKDNIIGAQQPQEPQENQQQNRNETHIQQNQKQDEENI</sequence>
<protein>
    <submittedName>
        <fullName evidence="2">Uncharacterized protein</fullName>
    </submittedName>
</protein>
<evidence type="ECO:0000313" key="2">
    <source>
        <dbReference type="EMBL" id="CAD8172775.1"/>
    </source>
</evidence>
<evidence type="ECO:0000313" key="3">
    <source>
        <dbReference type="Proteomes" id="UP000689195"/>
    </source>
</evidence>
<feature type="compositionally biased region" description="Low complexity" evidence="1">
    <location>
        <begin position="127"/>
        <end position="139"/>
    </location>
</feature>
<organism evidence="2 3">
    <name type="scientific">Paramecium pentaurelia</name>
    <dbReference type="NCBI Taxonomy" id="43138"/>
    <lineage>
        <taxon>Eukaryota</taxon>
        <taxon>Sar</taxon>
        <taxon>Alveolata</taxon>
        <taxon>Ciliophora</taxon>
        <taxon>Intramacronucleata</taxon>
        <taxon>Oligohymenophorea</taxon>
        <taxon>Peniculida</taxon>
        <taxon>Parameciidae</taxon>
        <taxon>Paramecium</taxon>
    </lineage>
</organism>
<name>A0A8S1V859_9CILI</name>
<comment type="caution">
    <text evidence="2">The sequence shown here is derived from an EMBL/GenBank/DDBJ whole genome shotgun (WGS) entry which is preliminary data.</text>
</comment>
<proteinExistence type="predicted"/>
<dbReference type="Proteomes" id="UP000689195">
    <property type="component" value="Unassembled WGS sequence"/>
</dbReference>
<dbReference type="EMBL" id="CAJJDO010000058">
    <property type="protein sequence ID" value="CAD8172775.1"/>
    <property type="molecule type" value="Genomic_DNA"/>
</dbReference>
<reference evidence="2" key="1">
    <citation type="submission" date="2021-01" db="EMBL/GenBank/DDBJ databases">
        <authorList>
            <consortium name="Genoscope - CEA"/>
            <person name="William W."/>
        </authorList>
    </citation>
    <scope>NUCLEOTIDE SEQUENCE</scope>
</reference>
<gene>
    <name evidence="2" type="ORF">PPENT_87.1.T0580038</name>
</gene>
<evidence type="ECO:0000256" key="1">
    <source>
        <dbReference type="SAM" id="MobiDB-lite"/>
    </source>
</evidence>
<accession>A0A8S1V859</accession>
<dbReference type="AlphaFoldDB" id="A0A8S1V859"/>